<protein>
    <submittedName>
        <fullName evidence="1">Uncharacterized protein</fullName>
    </submittedName>
</protein>
<comment type="caution">
    <text evidence="1">The sequence shown here is derived from an EMBL/GenBank/DDBJ whole genome shotgun (WGS) entry which is preliminary data.</text>
</comment>
<dbReference type="RefSeq" id="WP_216414735.1">
    <property type="nucleotide sequence ID" value="NZ_JAHLQK010000001.1"/>
</dbReference>
<sequence length="116" mass="13901">MYKKSNFVLKSDFEIREIRQEDENGDVDLFIPIEYKTVNLFLPFIKEENMSRIQLSEVKSIVIRFNTSNVNNRCSIHFLKNIDLLSHLLNFELDYEQYAIIVKQEEYSVSFKLIEK</sequence>
<proteinExistence type="predicted"/>
<dbReference type="Proteomes" id="UP000779508">
    <property type="component" value="Unassembled WGS sequence"/>
</dbReference>
<dbReference type="EMBL" id="JAHLQK010000001">
    <property type="protein sequence ID" value="MBU5675240.1"/>
    <property type="molecule type" value="Genomic_DNA"/>
</dbReference>
<evidence type="ECO:0000313" key="1">
    <source>
        <dbReference type="EMBL" id="MBU5675240.1"/>
    </source>
</evidence>
<name>A0ABS6G1I8_9FIRM</name>
<keyword evidence="2" id="KW-1185">Reference proteome</keyword>
<accession>A0ABS6G1I8</accession>
<gene>
    <name evidence="1" type="ORF">KQI88_02260</name>
</gene>
<reference evidence="1 2" key="1">
    <citation type="submission" date="2021-06" db="EMBL/GenBank/DDBJ databases">
        <authorList>
            <person name="Sun Q."/>
            <person name="Li D."/>
        </authorList>
    </citation>
    <scope>NUCLEOTIDE SEQUENCE [LARGE SCALE GENOMIC DNA]</scope>
    <source>
        <strain evidence="1 2">MSJ-5</strain>
    </source>
</reference>
<organism evidence="1 2">
    <name type="scientific">Alkaliphilus flagellatus</name>
    <dbReference type="NCBI Taxonomy" id="2841507"/>
    <lineage>
        <taxon>Bacteria</taxon>
        <taxon>Bacillati</taxon>
        <taxon>Bacillota</taxon>
        <taxon>Clostridia</taxon>
        <taxon>Peptostreptococcales</taxon>
        <taxon>Natronincolaceae</taxon>
        <taxon>Alkaliphilus</taxon>
    </lineage>
</organism>
<evidence type="ECO:0000313" key="2">
    <source>
        <dbReference type="Proteomes" id="UP000779508"/>
    </source>
</evidence>